<dbReference type="AlphaFoldDB" id="A0A813DI66"/>
<comment type="caution">
    <text evidence="1">The sequence shown here is derived from an EMBL/GenBank/DDBJ whole genome shotgun (WGS) entry which is preliminary data.</text>
</comment>
<evidence type="ECO:0000313" key="1">
    <source>
        <dbReference type="EMBL" id="CAE8586525.1"/>
    </source>
</evidence>
<organism evidence="1 2">
    <name type="scientific">Polarella glacialis</name>
    <name type="common">Dinoflagellate</name>
    <dbReference type="NCBI Taxonomy" id="89957"/>
    <lineage>
        <taxon>Eukaryota</taxon>
        <taxon>Sar</taxon>
        <taxon>Alveolata</taxon>
        <taxon>Dinophyceae</taxon>
        <taxon>Suessiales</taxon>
        <taxon>Suessiaceae</taxon>
        <taxon>Polarella</taxon>
    </lineage>
</organism>
<gene>
    <name evidence="1" type="ORF">PGLA1383_LOCUS5382</name>
</gene>
<protein>
    <submittedName>
        <fullName evidence="1">Uncharacterized protein</fullName>
    </submittedName>
</protein>
<proteinExistence type="predicted"/>
<name>A0A813DI66_POLGL</name>
<dbReference type="Proteomes" id="UP000654075">
    <property type="component" value="Unassembled WGS sequence"/>
</dbReference>
<dbReference type="EMBL" id="CAJNNV010002114">
    <property type="protein sequence ID" value="CAE8586525.1"/>
    <property type="molecule type" value="Genomic_DNA"/>
</dbReference>
<reference evidence="1" key="1">
    <citation type="submission" date="2021-02" db="EMBL/GenBank/DDBJ databases">
        <authorList>
            <person name="Dougan E. K."/>
            <person name="Rhodes N."/>
            <person name="Thang M."/>
            <person name="Chan C."/>
        </authorList>
    </citation>
    <scope>NUCLEOTIDE SEQUENCE</scope>
</reference>
<sequence length="235" mass="26387">MKRLVAMDTDQVLQNASLFKEVLENPDFEPPHLYKVVTKLASKELAEDTRSDRLYRVFLESPAMQALLRTTIIKQGAGKHQGEFLEECLRLLFEIVMRSPTPQELRGQMPLAELVDAWENSVRGGSSVGRKGLSEDVVNMLTCLQKNFPEEVNLGRVLGAKAPKLNRSAAEDYTELLEADDYRDMPILPTSAEMIGQCAFEVQDTLHASPRGLTCKVYALSPSTRSRRIERCMAT</sequence>
<keyword evidence="2" id="KW-1185">Reference proteome</keyword>
<dbReference type="OrthoDB" id="447681at2759"/>
<accession>A0A813DI66</accession>
<evidence type="ECO:0000313" key="2">
    <source>
        <dbReference type="Proteomes" id="UP000654075"/>
    </source>
</evidence>